<dbReference type="Proteomes" id="UP000019132">
    <property type="component" value="Unassembled WGS sequence"/>
</dbReference>
<sequence length="573" mass="65284">MVARMGSSRYVSPVASSESFSAKRRQHDDDDVWIIENPSKKQKESSPPSSQRSLRLKSSQDADMSGSSQPKESSPQQSNSQNGTRAPPNTQQQQGEDEVQIMFSQRNVLPPASQEERIDPAVASAQQVRQLLNQAIEDRWQRRVVTDASWISSMWEQLHASSTLELSQQLDVTCDALVAWLNAFDEQNVVTQQNVGIDLILEIVAQLPRTDRTASELSKLGSETTEDDRREQHTEIVALCTRMTDPTTQSANARSVAANDAITRLTTECAFHLERIAWFARAYQENIEHQDEVRRGIDALQTRLSESVETCHADVVTDDKVVADARQTKELCSVQLREFVQKRHEELRATGESEVSAELQAYLDVFNSDDLEIVALIDSRTKSGAKILECTQSMQKGKTAYAFYQSAKNLFVKVKERREWSLQNALKSFEDSHRASDERANRALLQYIPMLMIALQEYYKFHEVRQARAEEERNEQEQKLAEHLEYFGDSAPMRKDDIEKRIQEFVGLISRSMQQMLQIADAQSRLWQGKKELLSREVCDVLVVEYGKLWKQLSGPVRDEAAQMGQHKSNHHP</sequence>
<dbReference type="AlphaFoldDB" id="K3WGW4"/>
<name>K3WGW4_GLOUD</name>
<dbReference type="EMBL" id="GL376567">
    <property type="status" value="NOT_ANNOTATED_CDS"/>
    <property type="molecule type" value="Genomic_DNA"/>
</dbReference>
<evidence type="ECO:0000256" key="1">
    <source>
        <dbReference type="SAM" id="Coils"/>
    </source>
</evidence>
<accession>K3WGW4</accession>
<dbReference type="InParanoid" id="K3WGW4"/>
<evidence type="ECO:0000256" key="2">
    <source>
        <dbReference type="SAM" id="MobiDB-lite"/>
    </source>
</evidence>
<evidence type="ECO:0000313" key="4">
    <source>
        <dbReference type="Proteomes" id="UP000019132"/>
    </source>
</evidence>
<reference evidence="4" key="1">
    <citation type="journal article" date="2010" name="Genome Biol.">
        <title>Genome sequence of the necrotrophic plant pathogen Pythium ultimum reveals original pathogenicity mechanisms and effector repertoire.</title>
        <authorList>
            <person name="Levesque C.A."/>
            <person name="Brouwer H."/>
            <person name="Cano L."/>
            <person name="Hamilton J.P."/>
            <person name="Holt C."/>
            <person name="Huitema E."/>
            <person name="Raffaele S."/>
            <person name="Robideau G.P."/>
            <person name="Thines M."/>
            <person name="Win J."/>
            <person name="Zerillo M.M."/>
            <person name="Beakes G.W."/>
            <person name="Boore J.L."/>
            <person name="Busam D."/>
            <person name="Dumas B."/>
            <person name="Ferriera S."/>
            <person name="Fuerstenberg S.I."/>
            <person name="Gachon C.M."/>
            <person name="Gaulin E."/>
            <person name="Govers F."/>
            <person name="Grenville-Briggs L."/>
            <person name="Horner N."/>
            <person name="Hostetler J."/>
            <person name="Jiang R.H."/>
            <person name="Johnson J."/>
            <person name="Krajaejun T."/>
            <person name="Lin H."/>
            <person name="Meijer H.J."/>
            <person name="Moore B."/>
            <person name="Morris P."/>
            <person name="Phuntmart V."/>
            <person name="Puiu D."/>
            <person name="Shetty J."/>
            <person name="Stajich J.E."/>
            <person name="Tripathy S."/>
            <person name="Wawra S."/>
            <person name="van West P."/>
            <person name="Whitty B.R."/>
            <person name="Coutinho P.M."/>
            <person name="Henrissat B."/>
            <person name="Martin F."/>
            <person name="Thomas P.D."/>
            <person name="Tyler B.M."/>
            <person name="De Vries R.P."/>
            <person name="Kamoun S."/>
            <person name="Yandell M."/>
            <person name="Tisserat N."/>
            <person name="Buell C.R."/>
        </authorList>
    </citation>
    <scope>NUCLEOTIDE SEQUENCE</scope>
    <source>
        <strain evidence="4">DAOM:BR144</strain>
    </source>
</reference>
<keyword evidence="1" id="KW-0175">Coiled coil</keyword>
<dbReference type="STRING" id="431595.K3WGW4"/>
<proteinExistence type="predicted"/>
<feature type="compositionally biased region" description="Low complexity" evidence="2">
    <location>
        <begin position="45"/>
        <end position="83"/>
    </location>
</feature>
<reference evidence="4" key="2">
    <citation type="submission" date="2010-04" db="EMBL/GenBank/DDBJ databases">
        <authorList>
            <person name="Buell R."/>
            <person name="Hamilton J."/>
            <person name="Hostetler J."/>
        </authorList>
    </citation>
    <scope>NUCLEOTIDE SEQUENCE [LARGE SCALE GENOMIC DNA]</scope>
    <source>
        <strain evidence="4">DAOM:BR144</strain>
    </source>
</reference>
<evidence type="ECO:0000313" key="3">
    <source>
        <dbReference type="EnsemblProtists" id="PYU1_T004205"/>
    </source>
</evidence>
<feature type="region of interest" description="Disordered" evidence="2">
    <location>
        <begin position="1"/>
        <end position="97"/>
    </location>
</feature>
<organism evidence="3 4">
    <name type="scientific">Globisporangium ultimum (strain ATCC 200006 / CBS 805.95 / DAOM BR144)</name>
    <name type="common">Pythium ultimum</name>
    <dbReference type="NCBI Taxonomy" id="431595"/>
    <lineage>
        <taxon>Eukaryota</taxon>
        <taxon>Sar</taxon>
        <taxon>Stramenopiles</taxon>
        <taxon>Oomycota</taxon>
        <taxon>Peronosporomycetes</taxon>
        <taxon>Pythiales</taxon>
        <taxon>Pythiaceae</taxon>
        <taxon>Globisporangium</taxon>
    </lineage>
</organism>
<dbReference type="EnsemblProtists" id="PYU1_T004205">
    <property type="protein sequence ID" value="PYU1_T004205"/>
    <property type="gene ID" value="PYU1_G004195"/>
</dbReference>
<dbReference type="HOGENOM" id="CLU_456071_0_0_1"/>
<protein>
    <submittedName>
        <fullName evidence="3">Uncharacterized protein</fullName>
    </submittedName>
</protein>
<dbReference type="eggNOG" id="ENOG502S5DB">
    <property type="taxonomic scope" value="Eukaryota"/>
</dbReference>
<keyword evidence="4" id="KW-1185">Reference proteome</keyword>
<feature type="coiled-coil region" evidence="1">
    <location>
        <begin position="459"/>
        <end position="486"/>
    </location>
</feature>
<dbReference type="VEuPathDB" id="FungiDB:PYU1_G004195"/>
<reference evidence="3" key="3">
    <citation type="submission" date="2015-02" db="UniProtKB">
        <authorList>
            <consortium name="EnsemblProtists"/>
        </authorList>
    </citation>
    <scope>IDENTIFICATION</scope>
    <source>
        <strain evidence="3">DAOM BR144</strain>
    </source>
</reference>